<protein>
    <submittedName>
        <fullName evidence="2">Uncharacterized protein</fullName>
    </submittedName>
</protein>
<feature type="transmembrane region" description="Helical" evidence="1">
    <location>
        <begin position="12"/>
        <end position="40"/>
    </location>
</feature>
<proteinExistence type="predicted"/>
<keyword evidence="1" id="KW-1133">Transmembrane helix</keyword>
<evidence type="ECO:0000313" key="2">
    <source>
        <dbReference type="EMBL" id="MBK1811261.1"/>
    </source>
</evidence>
<name>A0ABS1EPF7_9CLOT</name>
<evidence type="ECO:0000256" key="1">
    <source>
        <dbReference type="SAM" id="Phobius"/>
    </source>
</evidence>
<comment type="caution">
    <text evidence="2">The sequence shown here is derived from an EMBL/GenBank/DDBJ whole genome shotgun (WGS) entry which is preliminary data.</text>
</comment>
<organism evidence="2 3">
    <name type="scientific">Clostridium yunnanense</name>
    <dbReference type="NCBI Taxonomy" id="2800325"/>
    <lineage>
        <taxon>Bacteria</taxon>
        <taxon>Bacillati</taxon>
        <taxon>Bacillota</taxon>
        <taxon>Clostridia</taxon>
        <taxon>Eubacteriales</taxon>
        <taxon>Clostridiaceae</taxon>
        <taxon>Clostridium</taxon>
    </lineage>
</organism>
<accession>A0ABS1EPF7</accession>
<keyword evidence="1" id="KW-0472">Membrane</keyword>
<gene>
    <name evidence="2" type="ORF">JHL18_11555</name>
</gene>
<sequence length="56" mass="6470">MDKSIDQALFTLSLYVLIIIGLTIKYLLPLLGVIVSTFVYKRKKEEMANPCFHYMS</sequence>
<dbReference type="EMBL" id="JAENHN010000037">
    <property type="protein sequence ID" value="MBK1811261.1"/>
    <property type="molecule type" value="Genomic_DNA"/>
</dbReference>
<reference evidence="3" key="1">
    <citation type="submission" date="2021-01" db="EMBL/GenBank/DDBJ databases">
        <title>Genome public.</title>
        <authorList>
            <person name="Liu C."/>
            <person name="Sun Q."/>
        </authorList>
    </citation>
    <scope>NUCLEOTIDE SEQUENCE [LARGE SCALE GENOMIC DNA]</scope>
    <source>
        <strain evidence="3">YIM B02505</strain>
    </source>
</reference>
<keyword evidence="3" id="KW-1185">Reference proteome</keyword>
<dbReference type="Proteomes" id="UP000596739">
    <property type="component" value="Unassembled WGS sequence"/>
</dbReference>
<evidence type="ECO:0000313" key="3">
    <source>
        <dbReference type="Proteomes" id="UP000596739"/>
    </source>
</evidence>
<keyword evidence="1" id="KW-0812">Transmembrane</keyword>
<dbReference type="RefSeq" id="WP_200269295.1">
    <property type="nucleotide sequence ID" value="NZ_JAENHN010000037.1"/>
</dbReference>